<dbReference type="NCBIfam" id="TIGR02983">
    <property type="entry name" value="SigE-fam_strep"/>
    <property type="match status" value="1"/>
</dbReference>
<gene>
    <name evidence="8" type="ORF">H5V45_18850</name>
</gene>
<dbReference type="InterPro" id="IPR036388">
    <property type="entry name" value="WH-like_DNA-bd_sf"/>
</dbReference>
<feature type="domain" description="RNA polymerase sigma factor 70 region 4 type 2" evidence="7">
    <location>
        <begin position="105"/>
        <end position="156"/>
    </location>
</feature>
<evidence type="ECO:0000256" key="3">
    <source>
        <dbReference type="ARBA" id="ARBA00023082"/>
    </source>
</evidence>
<keyword evidence="5" id="KW-0804">Transcription</keyword>
<evidence type="ECO:0000313" key="8">
    <source>
        <dbReference type="EMBL" id="MBB6629393.1"/>
    </source>
</evidence>
<evidence type="ECO:0000259" key="7">
    <source>
        <dbReference type="Pfam" id="PF08281"/>
    </source>
</evidence>
<dbReference type="CDD" id="cd06171">
    <property type="entry name" value="Sigma70_r4"/>
    <property type="match status" value="1"/>
</dbReference>
<dbReference type="Gene3D" id="1.10.10.10">
    <property type="entry name" value="Winged helix-like DNA-binding domain superfamily/Winged helix DNA-binding domain"/>
    <property type="match status" value="1"/>
</dbReference>
<protein>
    <submittedName>
        <fullName evidence="8">SigE family RNA polymerase sigma factor</fullName>
    </submittedName>
</protein>
<dbReference type="InterPro" id="IPR013324">
    <property type="entry name" value="RNA_pol_sigma_r3/r4-like"/>
</dbReference>
<accession>A0A7X0RLW4</accession>
<dbReference type="Pfam" id="PF08281">
    <property type="entry name" value="Sigma70_r4_2"/>
    <property type="match status" value="1"/>
</dbReference>
<organism evidence="8 9">
    <name type="scientific">Nocardioides luti</name>
    <dbReference type="NCBI Taxonomy" id="2761101"/>
    <lineage>
        <taxon>Bacteria</taxon>
        <taxon>Bacillati</taxon>
        <taxon>Actinomycetota</taxon>
        <taxon>Actinomycetes</taxon>
        <taxon>Propionibacteriales</taxon>
        <taxon>Nocardioidaceae</taxon>
        <taxon>Nocardioides</taxon>
    </lineage>
</organism>
<feature type="domain" description="RNA polymerase sigma-70 region 2" evidence="6">
    <location>
        <begin position="19"/>
        <end position="79"/>
    </location>
</feature>
<dbReference type="GO" id="GO:0006352">
    <property type="term" value="P:DNA-templated transcription initiation"/>
    <property type="evidence" value="ECO:0007669"/>
    <property type="project" value="InterPro"/>
</dbReference>
<dbReference type="AlphaFoldDB" id="A0A7X0RLW4"/>
<keyword evidence="9" id="KW-1185">Reference proteome</keyword>
<evidence type="ECO:0000256" key="4">
    <source>
        <dbReference type="ARBA" id="ARBA00023125"/>
    </source>
</evidence>
<dbReference type="PANTHER" id="PTHR43133:SF50">
    <property type="entry name" value="ECF RNA POLYMERASE SIGMA FACTOR SIGM"/>
    <property type="match status" value="1"/>
</dbReference>
<dbReference type="InterPro" id="IPR013325">
    <property type="entry name" value="RNA_pol_sigma_r2"/>
</dbReference>
<evidence type="ECO:0000313" key="9">
    <source>
        <dbReference type="Proteomes" id="UP000523955"/>
    </source>
</evidence>
<keyword evidence="4" id="KW-0238">DNA-binding</keyword>
<evidence type="ECO:0000256" key="5">
    <source>
        <dbReference type="ARBA" id="ARBA00023163"/>
    </source>
</evidence>
<sequence length="169" mass="19321">MDGDGRDAEFSEYVAARWPRLVRSAVLLGCSPVEAEDVVQVALTRCLVSWSRVRRADDRDAYVHRVLINTFTSTRRRHWTREHPVADVPDRQHVDDTAAYDDADAVSRSLKRLTPEHRTVVVLRYYSHLTERQMATVLGIRPGTVKSRLSRAMRLLADDPQLSDLRGAR</sequence>
<dbReference type="InterPro" id="IPR013249">
    <property type="entry name" value="RNA_pol_sigma70_r4_t2"/>
</dbReference>
<comment type="similarity">
    <text evidence="1">Belongs to the sigma-70 factor family. ECF subfamily.</text>
</comment>
<evidence type="ECO:0000256" key="2">
    <source>
        <dbReference type="ARBA" id="ARBA00023015"/>
    </source>
</evidence>
<dbReference type="GO" id="GO:0003677">
    <property type="term" value="F:DNA binding"/>
    <property type="evidence" value="ECO:0007669"/>
    <property type="project" value="UniProtKB-KW"/>
</dbReference>
<dbReference type="InterPro" id="IPR014284">
    <property type="entry name" value="RNA_pol_sigma-70_dom"/>
</dbReference>
<dbReference type="RefSeq" id="WP_185254356.1">
    <property type="nucleotide sequence ID" value="NZ_JACKXE010000001.1"/>
</dbReference>
<dbReference type="Pfam" id="PF04542">
    <property type="entry name" value="Sigma70_r2"/>
    <property type="match status" value="1"/>
</dbReference>
<evidence type="ECO:0000256" key="1">
    <source>
        <dbReference type="ARBA" id="ARBA00010641"/>
    </source>
</evidence>
<evidence type="ECO:0000259" key="6">
    <source>
        <dbReference type="Pfam" id="PF04542"/>
    </source>
</evidence>
<dbReference type="NCBIfam" id="TIGR02937">
    <property type="entry name" value="sigma70-ECF"/>
    <property type="match status" value="1"/>
</dbReference>
<name>A0A7X0RLW4_9ACTN</name>
<comment type="caution">
    <text evidence="8">The sequence shown here is derived from an EMBL/GenBank/DDBJ whole genome shotgun (WGS) entry which is preliminary data.</text>
</comment>
<dbReference type="GO" id="GO:0016987">
    <property type="term" value="F:sigma factor activity"/>
    <property type="evidence" value="ECO:0007669"/>
    <property type="project" value="UniProtKB-KW"/>
</dbReference>
<dbReference type="SUPFAM" id="SSF88659">
    <property type="entry name" value="Sigma3 and sigma4 domains of RNA polymerase sigma factors"/>
    <property type="match status" value="1"/>
</dbReference>
<dbReference type="PANTHER" id="PTHR43133">
    <property type="entry name" value="RNA POLYMERASE ECF-TYPE SIGMA FACTO"/>
    <property type="match status" value="1"/>
</dbReference>
<dbReference type="InterPro" id="IPR014325">
    <property type="entry name" value="RNA_pol_sigma-E_actinobac"/>
</dbReference>
<dbReference type="InterPro" id="IPR039425">
    <property type="entry name" value="RNA_pol_sigma-70-like"/>
</dbReference>
<keyword evidence="3" id="KW-0731">Sigma factor</keyword>
<dbReference type="InterPro" id="IPR007627">
    <property type="entry name" value="RNA_pol_sigma70_r2"/>
</dbReference>
<dbReference type="SUPFAM" id="SSF88946">
    <property type="entry name" value="Sigma2 domain of RNA polymerase sigma factors"/>
    <property type="match status" value="1"/>
</dbReference>
<keyword evidence="2" id="KW-0805">Transcription regulation</keyword>
<dbReference type="Proteomes" id="UP000523955">
    <property type="component" value="Unassembled WGS sequence"/>
</dbReference>
<dbReference type="Gene3D" id="1.10.1740.10">
    <property type="match status" value="1"/>
</dbReference>
<dbReference type="EMBL" id="JACKXE010000001">
    <property type="protein sequence ID" value="MBB6629393.1"/>
    <property type="molecule type" value="Genomic_DNA"/>
</dbReference>
<proteinExistence type="inferred from homology"/>
<reference evidence="8 9" key="1">
    <citation type="submission" date="2020-08" db="EMBL/GenBank/DDBJ databases">
        <authorList>
            <person name="Seo M.-J."/>
        </authorList>
    </citation>
    <scope>NUCLEOTIDE SEQUENCE [LARGE SCALE GENOMIC DNA]</scope>
    <source>
        <strain evidence="8 9">KIGAM211</strain>
    </source>
</reference>